<reference evidence="2" key="1">
    <citation type="journal article" date="2008" name="ISME J.">
        <title>Genomic patterns of recombination, clonal divergence and environment in marine microbial populations.</title>
        <authorList>
            <person name="Konstantinidis K.T."/>
            <person name="Delong E.F."/>
        </authorList>
    </citation>
    <scope>NUCLEOTIDE SEQUENCE</scope>
</reference>
<sequence>MVPKPDVETTTRPSAASRRSDVTRSGVRTQRASASLRAAATSWASVVSTTLTSAPASRSRSCPDGSYIGRQQTTFGAIKRPNPRAYTFFAQTLVGDYNGGSCRFNTREVLHAMQNEDQDKSVEGSLYFLHHCDGKPAIKMSEIHSEPNVRTGEFRDVPVTLKDARSLAESPALDREGFELGCFETGVTDFYDDDQITGIYYPEIDAFLKSATGATSVHIFDHTIRVQDEGKRTRKQVRLPVAPIHNDYTEWSGPKRVRDVMSEAEAERYFGHRFAMVNVWRSIGVSAERLPLTMADARTIRPDDFVASDLVYQDRKGEIFQVRHSMGQEWFYFPDMQPDEVVLLKCFDNATDCLARYTAHGTFENPLAGPHVPPRESIEVRTMVSFAPPA</sequence>
<dbReference type="PANTHER" id="PTHR34598">
    <property type="entry name" value="BLL6449 PROTEIN"/>
    <property type="match status" value="1"/>
</dbReference>
<feature type="region of interest" description="Disordered" evidence="1">
    <location>
        <begin position="1"/>
        <end position="30"/>
    </location>
</feature>
<protein>
    <recommendedName>
        <fullName evidence="3">Methyltransferase</fullName>
    </recommendedName>
</protein>
<proteinExistence type="predicted"/>
<gene>
    <name evidence="2" type="ORF">ALOHA_HF4000005I08ctg1g15</name>
</gene>
<name>B3T0H9_9ZZZZ</name>
<dbReference type="AlphaFoldDB" id="B3T0H9"/>
<accession>B3T0H9</accession>
<dbReference type="PANTHER" id="PTHR34598:SF3">
    <property type="entry name" value="OXIDOREDUCTASE AN1597"/>
    <property type="match status" value="1"/>
</dbReference>
<evidence type="ECO:0008006" key="3">
    <source>
        <dbReference type="Google" id="ProtNLM"/>
    </source>
</evidence>
<dbReference type="GO" id="GO:0016491">
    <property type="term" value="F:oxidoreductase activity"/>
    <property type="evidence" value="ECO:0007669"/>
    <property type="project" value="InterPro"/>
</dbReference>
<dbReference type="InterPro" id="IPR044053">
    <property type="entry name" value="AsaB-like"/>
</dbReference>
<evidence type="ECO:0000256" key="1">
    <source>
        <dbReference type="SAM" id="MobiDB-lite"/>
    </source>
</evidence>
<evidence type="ECO:0000313" key="2">
    <source>
        <dbReference type="EMBL" id="ABZ06088.1"/>
    </source>
</evidence>
<dbReference type="NCBIfam" id="NF041278">
    <property type="entry name" value="CmcJ_NvfI_EfuI"/>
    <property type="match status" value="1"/>
</dbReference>
<organism evidence="2">
    <name type="scientific">uncultured marine microorganism HF4000_005I08</name>
    <dbReference type="NCBI Taxonomy" id="455507"/>
    <lineage>
        <taxon>unclassified sequences</taxon>
        <taxon>environmental samples</taxon>
    </lineage>
</organism>
<dbReference type="EMBL" id="EU016566">
    <property type="protein sequence ID" value="ABZ06088.1"/>
    <property type="molecule type" value="Genomic_DNA"/>
</dbReference>